<evidence type="ECO:0000313" key="2">
    <source>
        <dbReference type="EMBL" id="GHC12733.1"/>
    </source>
</evidence>
<keyword evidence="1" id="KW-0472">Membrane</keyword>
<gene>
    <name evidence="2" type="ORF">GCM10007291_07550</name>
</gene>
<accession>A0ABQ3F825</accession>
<dbReference type="RefSeq" id="WP_189380219.1">
    <property type="nucleotide sequence ID" value="NZ_BMYI01000001.1"/>
</dbReference>
<reference evidence="3" key="1">
    <citation type="journal article" date="2019" name="Int. J. Syst. Evol. Microbiol.">
        <title>The Global Catalogue of Microorganisms (GCM) 10K type strain sequencing project: providing services to taxonomists for standard genome sequencing and annotation.</title>
        <authorList>
            <consortium name="The Broad Institute Genomics Platform"/>
            <consortium name="The Broad Institute Genome Sequencing Center for Infectious Disease"/>
            <person name="Wu L."/>
            <person name="Ma J."/>
        </authorList>
    </citation>
    <scope>NUCLEOTIDE SEQUENCE [LARGE SCALE GENOMIC DNA]</scope>
    <source>
        <strain evidence="3">KCTC 23298</strain>
    </source>
</reference>
<keyword evidence="1" id="KW-0812">Transmembrane</keyword>
<organism evidence="2 3">
    <name type="scientific">Gemmobacter nanjingensis</name>
    <dbReference type="NCBI Taxonomy" id="488454"/>
    <lineage>
        <taxon>Bacteria</taxon>
        <taxon>Pseudomonadati</taxon>
        <taxon>Pseudomonadota</taxon>
        <taxon>Alphaproteobacteria</taxon>
        <taxon>Rhodobacterales</taxon>
        <taxon>Paracoccaceae</taxon>
        <taxon>Gemmobacter</taxon>
    </lineage>
</organism>
<dbReference type="Proteomes" id="UP000658305">
    <property type="component" value="Unassembled WGS sequence"/>
</dbReference>
<comment type="caution">
    <text evidence="2">The sequence shown here is derived from an EMBL/GenBank/DDBJ whole genome shotgun (WGS) entry which is preliminary data.</text>
</comment>
<keyword evidence="1" id="KW-1133">Transmembrane helix</keyword>
<proteinExistence type="predicted"/>
<dbReference type="EMBL" id="BMYI01000001">
    <property type="protein sequence ID" value="GHC12733.1"/>
    <property type="molecule type" value="Genomic_DNA"/>
</dbReference>
<name>A0ABQ3F825_9RHOB</name>
<protein>
    <submittedName>
        <fullName evidence="2">Uncharacterized protein</fullName>
    </submittedName>
</protein>
<sequence length="78" mass="8546">MGKQIITAIVSCYIGAGLSLGLVMQQVLPLNNLGVAVYAVTWPRHVYCARPGADCFGHATYLPDWFGRMLFDLEATNE</sequence>
<feature type="transmembrane region" description="Helical" evidence="1">
    <location>
        <begin position="6"/>
        <end position="24"/>
    </location>
</feature>
<evidence type="ECO:0000256" key="1">
    <source>
        <dbReference type="SAM" id="Phobius"/>
    </source>
</evidence>
<keyword evidence="3" id="KW-1185">Reference proteome</keyword>
<evidence type="ECO:0000313" key="3">
    <source>
        <dbReference type="Proteomes" id="UP000658305"/>
    </source>
</evidence>